<protein>
    <submittedName>
        <fullName evidence="9">Trk family potassium uptake protein</fullName>
    </submittedName>
</protein>
<keyword evidence="3" id="KW-1003">Cell membrane</keyword>
<sequence length="458" mass="49130">MNIKRTKLLHKSHNYNYGLTYPRIVALGFLLVILAGTALLMLPISIKNGDSVTFTDALFTAVSATCVTGLVIADTFSQWTLFGQIVILCMIQVGGLGFITILAAAHNVLKRRSGLREKMLLKETFSSMYMKGVTGLGKKVVLGTAVCELAGALILCTRFIPMMGFKNGLYTSVFLSVSAYCNAGFDVLGRLSPGGSLTTVNSDPVILLTLAALITIGGLGFIVLNDLAVQKFKWKRLSLHSKIVLTTSAALIIGGGVLFFIFENNNTLNGMNAIDKITNSIFSSVTPRTAGFNSVDVPAMSIQAKLLTIALMFIGGSSGSTAGGIKTTTFAVILLSVVSTLKNDREITVFKRRIDDAAVRKAVAIVAINFTLITAVTFIIHTTQPELHFADIYFECTSAMGTVGMTCALTPSLETASKLLVALLMYLGRVTNLVFALMFVFNKPQPTSTKPYEKVIIG</sequence>
<feature type="transmembrane region" description="Helical" evidence="8">
    <location>
        <begin position="362"/>
        <end position="380"/>
    </location>
</feature>
<gene>
    <name evidence="9" type="ORF">IAD23_01340</name>
</gene>
<keyword evidence="6" id="KW-0406">Ion transport</keyword>
<name>A0A9D1SNI4_9FIRM</name>
<dbReference type="AlphaFoldDB" id="A0A9D1SNI4"/>
<dbReference type="EMBL" id="DVNM01000005">
    <property type="protein sequence ID" value="HIU68586.1"/>
    <property type="molecule type" value="Genomic_DNA"/>
</dbReference>
<comment type="caution">
    <text evidence="9">The sequence shown here is derived from an EMBL/GenBank/DDBJ whole genome shotgun (WGS) entry which is preliminary data.</text>
</comment>
<evidence type="ECO:0000256" key="2">
    <source>
        <dbReference type="ARBA" id="ARBA00022448"/>
    </source>
</evidence>
<dbReference type="PANTHER" id="PTHR32024:SF1">
    <property type="entry name" value="KTR SYSTEM POTASSIUM UPTAKE PROTEIN B"/>
    <property type="match status" value="1"/>
</dbReference>
<dbReference type="GO" id="GO:0005886">
    <property type="term" value="C:plasma membrane"/>
    <property type="evidence" value="ECO:0007669"/>
    <property type="project" value="UniProtKB-SubCell"/>
</dbReference>
<dbReference type="GO" id="GO:0008324">
    <property type="term" value="F:monoatomic cation transmembrane transporter activity"/>
    <property type="evidence" value="ECO:0007669"/>
    <property type="project" value="InterPro"/>
</dbReference>
<evidence type="ECO:0000256" key="1">
    <source>
        <dbReference type="ARBA" id="ARBA00004651"/>
    </source>
</evidence>
<feature type="transmembrane region" description="Helical" evidence="8">
    <location>
        <begin position="20"/>
        <end position="42"/>
    </location>
</feature>
<evidence type="ECO:0000313" key="9">
    <source>
        <dbReference type="EMBL" id="HIU68586.1"/>
    </source>
</evidence>
<proteinExistence type="predicted"/>
<dbReference type="PANTHER" id="PTHR32024">
    <property type="entry name" value="TRK SYSTEM POTASSIUM UPTAKE PROTEIN TRKG-RELATED"/>
    <property type="match status" value="1"/>
</dbReference>
<keyword evidence="5 8" id="KW-1133">Transmembrane helix</keyword>
<keyword evidence="4 8" id="KW-0812">Transmembrane</keyword>
<comment type="subcellular location">
    <subcellularLocation>
        <location evidence="1">Cell membrane</location>
        <topology evidence="1">Multi-pass membrane protein</topology>
    </subcellularLocation>
</comment>
<dbReference type="InterPro" id="IPR003445">
    <property type="entry name" value="Cat_transpt"/>
</dbReference>
<evidence type="ECO:0000256" key="5">
    <source>
        <dbReference type="ARBA" id="ARBA00022989"/>
    </source>
</evidence>
<reference evidence="9" key="2">
    <citation type="journal article" date="2021" name="PeerJ">
        <title>Extensive microbial diversity within the chicken gut microbiome revealed by metagenomics and culture.</title>
        <authorList>
            <person name="Gilroy R."/>
            <person name="Ravi A."/>
            <person name="Getino M."/>
            <person name="Pursley I."/>
            <person name="Horton D.L."/>
            <person name="Alikhan N.F."/>
            <person name="Baker D."/>
            <person name="Gharbi K."/>
            <person name="Hall N."/>
            <person name="Watson M."/>
            <person name="Adriaenssens E.M."/>
            <person name="Foster-Nyarko E."/>
            <person name="Jarju S."/>
            <person name="Secka A."/>
            <person name="Antonio M."/>
            <person name="Oren A."/>
            <person name="Chaudhuri R.R."/>
            <person name="La Ragione R."/>
            <person name="Hildebrand F."/>
            <person name="Pallen M.J."/>
        </authorList>
    </citation>
    <scope>NUCLEOTIDE SEQUENCE</scope>
    <source>
        <strain evidence="9">CHK176-6737</strain>
    </source>
</reference>
<feature type="transmembrane region" description="Helical" evidence="8">
    <location>
        <begin position="85"/>
        <end position="109"/>
    </location>
</feature>
<evidence type="ECO:0000256" key="8">
    <source>
        <dbReference type="SAM" id="Phobius"/>
    </source>
</evidence>
<evidence type="ECO:0000313" key="10">
    <source>
        <dbReference type="Proteomes" id="UP000824125"/>
    </source>
</evidence>
<dbReference type="Proteomes" id="UP000824125">
    <property type="component" value="Unassembled WGS sequence"/>
</dbReference>
<feature type="transmembrane region" description="Helical" evidence="8">
    <location>
        <begin position="244"/>
        <end position="262"/>
    </location>
</feature>
<reference evidence="9" key="1">
    <citation type="submission" date="2020-10" db="EMBL/GenBank/DDBJ databases">
        <authorList>
            <person name="Gilroy R."/>
        </authorList>
    </citation>
    <scope>NUCLEOTIDE SEQUENCE</scope>
    <source>
        <strain evidence="9">CHK176-6737</strain>
    </source>
</reference>
<keyword evidence="2" id="KW-0813">Transport</keyword>
<feature type="transmembrane region" description="Helical" evidence="8">
    <location>
        <begin position="321"/>
        <end position="341"/>
    </location>
</feature>
<evidence type="ECO:0000256" key="4">
    <source>
        <dbReference type="ARBA" id="ARBA00022692"/>
    </source>
</evidence>
<feature type="transmembrane region" description="Helical" evidence="8">
    <location>
        <begin position="205"/>
        <end position="224"/>
    </location>
</feature>
<evidence type="ECO:0000256" key="6">
    <source>
        <dbReference type="ARBA" id="ARBA00023065"/>
    </source>
</evidence>
<evidence type="ECO:0000256" key="3">
    <source>
        <dbReference type="ARBA" id="ARBA00022475"/>
    </source>
</evidence>
<feature type="transmembrane region" description="Helical" evidence="8">
    <location>
        <begin position="419"/>
        <end position="441"/>
    </location>
</feature>
<accession>A0A9D1SNI4</accession>
<dbReference type="GO" id="GO:0030001">
    <property type="term" value="P:metal ion transport"/>
    <property type="evidence" value="ECO:0007669"/>
    <property type="project" value="UniProtKB-ARBA"/>
</dbReference>
<organism evidence="9 10">
    <name type="scientific">Candidatus Scybalenecus merdavium</name>
    <dbReference type="NCBI Taxonomy" id="2840939"/>
    <lineage>
        <taxon>Bacteria</taxon>
        <taxon>Bacillati</taxon>
        <taxon>Bacillota</taxon>
        <taxon>Clostridia</taxon>
        <taxon>Eubacteriales</taxon>
        <taxon>Oscillospiraceae</taxon>
        <taxon>Oscillospiraceae incertae sedis</taxon>
        <taxon>Candidatus Scybalenecus</taxon>
    </lineage>
</organism>
<dbReference type="Pfam" id="PF02386">
    <property type="entry name" value="TrkH"/>
    <property type="match status" value="1"/>
</dbReference>
<evidence type="ECO:0000256" key="7">
    <source>
        <dbReference type="ARBA" id="ARBA00023136"/>
    </source>
</evidence>
<keyword evidence="7 8" id="KW-0472">Membrane</keyword>